<gene>
    <name evidence="6" type="ORF">FHX42_004023</name>
</gene>
<evidence type="ECO:0000256" key="2">
    <source>
        <dbReference type="ARBA" id="ARBA00022777"/>
    </source>
</evidence>
<evidence type="ECO:0000313" key="7">
    <source>
        <dbReference type="Proteomes" id="UP000569329"/>
    </source>
</evidence>
<keyword evidence="3" id="KW-0805">Transcription regulation</keyword>
<dbReference type="InterPro" id="IPR012074">
    <property type="entry name" value="GAF_ANTAR"/>
</dbReference>
<proteinExistence type="predicted"/>
<name>A0A839DYT0_9PSEU</name>
<evidence type="ECO:0000256" key="3">
    <source>
        <dbReference type="ARBA" id="ARBA00023015"/>
    </source>
</evidence>
<evidence type="ECO:0000313" key="6">
    <source>
        <dbReference type="EMBL" id="MBA8826644.1"/>
    </source>
</evidence>
<sequence length="239" mass="26903">MTDDDDVLAAFAEIARDLAMQPTEQAVLTRVVTLSVRYFDSCDFAGIMLLHRQQEMDTVAASDQRVRESDRHQARLGEGPCFDAALDSAPWRNRVYRSDDIVTETRWPSYMPWARELGFGCMMGFQLYRDEELFGALDMYSLRSRAFDDDTERKGWVLASHAAVALISARTGQQPHAALEPRQEIGQAIGMLIERYGLSEQEAFAMLRYASQDNNIKPQTAAASFVRTGVLPGESPEPR</sequence>
<organism evidence="6 7">
    <name type="scientific">Halosaccharopolyspora lacisalsi</name>
    <dbReference type="NCBI Taxonomy" id="1000566"/>
    <lineage>
        <taxon>Bacteria</taxon>
        <taxon>Bacillati</taxon>
        <taxon>Actinomycetota</taxon>
        <taxon>Actinomycetes</taxon>
        <taxon>Pseudonocardiales</taxon>
        <taxon>Pseudonocardiaceae</taxon>
        <taxon>Halosaccharopolyspora</taxon>
    </lineage>
</organism>
<reference evidence="6 7" key="1">
    <citation type="submission" date="2020-07" db="EMBL/GenBank/DDBJ databases">
        <title>Sequencing the genomes of 1000 actinobacteria strains.</title>
        <authorList>
            <person name="Klenk H.-P."/>
        </authorList>
    </citation>
    <scope>NUCLEOTIDE SEQUENCE [LARGE SCALE GENOMIC DNA]</scope>
    <source>
        <strain evidence="6 7">DSM 45975</strain>
    </source>
</reference>
<dbReference type="Pfam" id="PF03861">
    <property type="entry name" value="ANTAR"/>
    <property type="match status" value="1"/>
</dbReference>
<dbReference type="InterPro" id="IPR036388">
    <property type="entry name" value="WH-like_DNA-bd_sf"/>
</dbReference>
<evidence type="ECO:0000256" key="1">
    <source>
        <dbReference type="ARBA" id="ARBA00022679"/>
    </source>
</evidence>
<dbReference type="SUPFAM" id="SSF55781">
    <property type="entry name" value="GAF domain-like"/>
    <property type="match status" value="1"/>
</dbReference>
<evidence type="ECO:0000256" key="4">
    <source>
        <dbReference type="ARBA" id="ARBA00023163"/>
    </source>
</evidence>
<keyword evidence="1" id="KW-0808">Transferase</keyword>
<dbReference type="Gene3D" id="3.30.450.40">
    <property type="match status" value="1"/>
</dbReference>
<keyword evidence="2" id="KW-0418">Kinase</keyword>
<evidence type="ECO:0000259" key="5">
    <source>
        <dbReference type="PROSITE" id="PS50921"/>
    </source>
</evidence>
<dbReference type="InterPro" id="IPR029016">
    <property type="entry name" value="GAF-like_dom_sf"/>
</dbReference>
<keyword evidence="7" id="KW-1185">Reference proteome</keyword>
<dbReference type="InterPro" id="IPR005561">
    <property type="entry name" value="ANTAR"/>
</dbReference>
<dbReference type="InterPro" id="IPR011006">
    <property type="entry name" value="CheY-like_superfamily"/>
</dbReference>
<dbReference type="Proteomes" id="UP000569329">
    <property type="component" value="Unassembled WGS sequence"/>
</dbReference>
<dbReference type="SUPFAM" id="SSF52172">
    <property type="entry name" value="CheY-like"/>
    <property type="match status" value="1"/>
</dbReference>
<dbReference type="RefSeq" id="WP_328796423.1">
    <property type="nucleotide sequence ID" value="NZ_JACGWZ010000006.1"/>
</dbReference>
<dbReference type="GO" id="GO:0003723">
    <property type="term" value="F:RNA binding"/>
    <property type="evidence" value="ECO:0007669"/>
    <property type="project" value="InterPro"/>
</dbReference>
<dbReference type="SMART" id="SM01012">
    <property type="entry name" value="ANTAR"/>
    <property type="match status" value="1"/>
</dbReference>
<dbReference type="Pfam" id="PF13185">
    <property type="entry name" value="GAF_2"/>
    <property type="match status" value="1"/>
</dbReference>
<protein>
    <submittedName>
        <fullName evidence="6">Transcriptional regulator with GAF, ATPase, and Fis domain</fullName>
    </submittedName>
</protein>
<dbReference type="PROSITE" id="PS50921">
    <property type="entry name" value="ANTAR"/>
    <property type="match status" value="1"/>
</dbReference>
<dbReference type="EMBL" id="JACGWZ010000006">
    <property type="protein sequence ID" value="MBA8826644.1"/>
    <property type="molecule type" value="Genomic_DNA"/>
</dbReference>
<dbReference type="InterPro" id="IPR003018">
    <property type="entry name" value="GAF"/>
</dbReference>
<dbReference type="Gene3D" id="1.10.10.10">
    <property type="entry name" value="Winged helix-like DNA-binding domain superfamily/Winged helix DNA-binding domain"/>
    <property type="match status" value="1"/>
</dbReference>
<dbReference type="GO" id="GO:0016301">
    <property type="term" value="F:kinase activity"/>
    <property type="evidence" value="ECO:0007669"/>
    <property type="project" value="UniProtKB-KW"/>
</dbReference>
<keyword evidence="4" id="KW-0804">Transcription</keyword>
<dbReference type="PIRSF" id="PIRSF036625">
    <property type="entry name" value="GAF_ANTAR"/>
    <property type="match status" value="1"/>
</dbReference>
<comment type="caution">
    <text evidence="6">The sequence shown here is derived from an EMBL/GenBank/DDBJ whole genome shotgun (WGS) entry which is preliminary data.</text>
</comment>
<dbReference type="AlphaFoldDB" id="A0A839DYT0"/>
<accession>A0A839DYT0</accession>
<feature type="domain" description="ANTAR" evidence="5">
    <location>
        <begin position="165"/>
        <end position="226"/>
    </location>
</feature>